<reference evidence="10 11" key="1">
    <citation type="submission" date="2020-05" db="EMBL/GenBank/DDBJ databases">
        <title>MicrobeNet Type strains.</title>
        <authorList>
            <person name="Nicholson A.C."/>
        </authorList>
    </citation>
    <scope>NUCLEOTIDE SEQUENCE [LARGE SCALE GENOMIC DNA]</scope>
    <source>
        <strain evidence="10 11">JCM 3224</strain>
    </source>
</reference>
<protein>
    <submittedName>
        <fullName evidence="10">Acyl-CoA dehydrogenase</fullName>
    </submittedName>
</protein>
<comment type="similarity">
    <text evidence="2 6">Belongs to the acyl-CoA dehydrogenase family.</text>
</comment>
<evidence type="ECO:0000256" key="4">
    <source>
        <dbReference type="ARBA" id="ARBA00022827"/>
    </source>
</evidence>
<dbReference type="InterPro" id="IPR036250">
    <property type="entry name" value="AcylCo_DH-like_C"/>
</dbReference>
<dbReference type="InterPro" id="IPR046373">
    <property type="entry name" value="Acyl-CoA_Oxase/DH_mid-dom_sf"/>
</dbReference>
<evidence type="ECO:0000259" key="9">
    <source>
        <dbReference type="Pfam" id="PF02770"/>
    </source>
</evidence>
<dbReference type="GO" id="GO:0005886">
    <property type="term" value="C:plasma membrane"/>
    <property type="evidence" value="ECO:0007669"/>
    <property type="project" value="TreeGrafter"/>
</dbReference>
<dbReference type="InterPro" id="IPR052161">
    <property type="entry name" value="Mycobact_Acyl-CoA_DH"/>
</dbReference>
<comment type="cofactor">
    <cofactor evidence="1 6">
        <name>FAD</name>
        <dbReference type="ChEBI" id="CHEBI:57692"/>
    </cofactor>
</comment>
<dbReference type="InterPro" id="IPR009075">
    <property type="entry name" value="AcylCo_DH/oxidase_C"/>
</dbReference>
<sequence length="348" mass="37447">MCGARTRWSRSPGERHDIGGGSPNLWISRTATVTDDTVDGPHFVAHTLIGPTIAAWGTLQQQRRYLPGITSGADIWCQLFSEPGAGSDLASLGTRAQSDGDDWIVNGQKVWSSFANLAGYGMLLARTDPDKPKHAGITCFLLDMAAPGVTVRPLRQITGEQHFCEVFLDAVRVSDDIRLGEVNDGWRVALSTLSTERSGLSGSSEASGVPLAPVLELARRAGAWRDPVLRDRLMALLATERALHLTNLRAQAPSSQSRGGAEGSITKLAQSELAQRITELGYEVAGADAAYADTGLTPEAYALLDSRRLTIAGGTSEIQRTIIAERVLGLDREPDPNRGRPWSELRRG</sequence>
<evidence type="ECO:0000256" key="1">
    <source>
        <dbReference type="ARBA" id="ARBA00001974"/>
    </source>
</evidence>
<feature type="domain" description="Acyl-CoA dehydrogenase/oxidase C-terminal" evidence="8">
    <location>
        <begin position="183"/>
        <end position="328"/>
    </location>
</feature>
<dbReference type="InterPro" id="IPR006091">
    <property type="entry name" value="Acyl-CoA_Oxase/DH_mid-dom"/>
</dbReference>
<dbReference type="PANTHER" id="PTHR43292">
    <property type="entry name" value="ACYL-COA DEHYDROGENASE"/>
    <property type="match status" value="1"/>
</dbReference>
<keyword evidence="4 6" id="KW-0274">FAD</keyword>
<proteinExistence type="inferred from homology"/>
<feature type="region of interest" description="Disordered" evidence="7">
    <location>
        <begin position="1"/>
        <end position="22"/>
    </location>
</feature>
<dbReference type="InterPro" id="IPR009100">
    <property type="entry name" value="AcylCoA_DH/oxidase_NM_dom_sf"/>
</dbReference>
<keyword evidence="5 6" id="KW-0560">Oxidoreductase</keyword>
<evidence type="ECO:0000256" key="2">
    <source>
        <dbReference type="ARBA" id="ARBA00009347"/>
    </source>
</evidence>
<feature type="domain" description="Acyl-CoA oxidase/dehydrogenase middle" evidence="9">
    <location>
        <begin position="77"/>
        <end position="171"/>
    </location>
</feature>
<dbReference type="Gene3D" id="1.20.140.10">
    <property type="entry name" value="Butyryl-CoA Dehydrogenase, subunit A, domain 3"/>
    <property type="match status" value="1"/>
</dbReference>
<accession>A0A849BPQ4</accession>
<dbReference type="EMBL" id="JABELX010000001">
    <property type="protein sequence ID" value="NNH68553.1"/>
    <property type="molecule type" value="Genomic_DNA"/>
</dbReference>
<evidence type="ECO:0000256" key="7">
    <source>
        <dbReference type="SAM" id="MobiDB-lite"/>
    </source>
</evidence>
<dbReference type="SUPFAM" id="SSF47203">
    <property type="entry name" value="Acyl-CoA dehydrogenase C-terminal domain-like"/>
    <property type="match status" value="1"/>
</dbReference>
<evidence type="ECO:0000256" key="6">
    <source>
        <dbReference type="RuleBase" id="RU362125"/>
    </source>
</evidence>
<gene>
    <name evidence="10" type="ORF">HLB23_01425</name>
</gene>
<dbReference type="Proteomes" id="UP000586827">
    <property type="component" value="Unassembled WGS sequence"/>
</dbReference>
<dbReference type="FunFam" id="2.40.110.10:FF:000011">
    <property type="entry name" value="Acyl-CoA dehydrogenase FadE34"/>
    <property type="match status" value="1"/>
</dbReference>
<name>A0A849BPQ4_9NOCA</name>
<dbReference type="Gene3D" id="2.40.110.10">
    <property type="entry name" value="Butyryl-CoA Dehydrogenase, subunit A, domain 2"/>
    <property type="match status" value="1"/>
</dbReference>
<keyword evidence="3 6" id="KW-0285">Flavoprotein</keyword>
<dbReference type="AlphaFoldDB" id="A0A849BPQ4"/>
<comment type="caution">
    <text evidence="10">The sequence shown here is derived from an EMBL/GenBank/DDBJ whole genome shotgun (WGS) entry which is preliminary data.</text>
</comment>
<dbReference type="Pfam" id="PF00441">
    <property type="entry name" value="Acyl-CoA_dh_1"/>
    <property type="match status" value="1"/>
</dbReference>
<evidence type="ECO:0000313" key="10">
    <source>
        <dbReference type="EMBL" id="NNH68553.1"/>
    </source>
</evidence>
<organism evidence="10 11">
    <name type="scientific">Nocardia uniformis</name>
    <dbReference type="NCBI Taxonomy" id="53432"/>
    <lineage>
        <taxon>Bacteria</taxon>
        <taxon>Bacillati</taxon>
        <taxon>Actinomycetota</taxon>
        <taxon>Actinomycetes</taxon>
        <taxon>Mycobacteriales</taxon>
        <taxon>Nocardiaceae</taxon>
        <taxon>Nocardia</taxon>
    </lineage>
</organism>
<dbReference type="Pfam" id="PF02770">
    <property type="entry name" value="Acyl-CoA_dh_M"/>
    <property type="match status" value="1"/>
</dbReference>
<evidence type="ECO:0000256" key="5">
    <source>
        <dbReference type="ARBA" id="ARBA00023002"/>
    </source>
</evidence>
<keyword evidence="11" id="KW-1185">Reference proteome</keyword>
<dbReference type="SUPFAM" id="SSF56645">
    <property type="entry name" value="Acyl-CoA dehydrogenase NM domain-like"/>
    <property type="match status" value="1"/>
</dbReference>
<evidence type="ECO:0000259" key="8">
    <source>
        <dbReference type="Pfam" id="PF00441"/>
    </source>
</evidence>
<dbReference type="PANTHER" id="PTHR43292:SF4">
    <property type="entry name" value="ACYL-COA DEHYDROGENASE FADE34"/>
    <property type="match status" value="1"/>
</dbReference>
<dbReference type="GO" id="GO:0016627">
    <property type="term" value="F:oxidoreductase activity, acting on the CH-CH group of donors"/>
    <property type="evidence" value="ECO:0007669"/>
    <property type="project" value="InterPro"/>
</dbReference>
<evidence type="ECO:0000313" key="11">
    <source>
        <dbReference type="Proteomes" id="UP000586827"/>
    </source>
</evidence>
<evidence type="ECO:0000256" key="3">
    <source>
        <dbReference type="ARBA" id="ARBA00022630"/>
    </source>
</evidence>